<evidence type="ECO:0000256" key="2">
    <source>
        <dbReference type="SAM" id="Phobius"/>
    </source>
</evidence>
<feature type="region of interest" description="Disordered" evidence="1">
    <location>
        <begin position="182"/>
        <end position="201"/>
    </location>
</feature>
<sequence>MVDRSHADGKDEQSPCIFAAKNNSATVCRAAKRDKRAHIALPKRELWDYGMDGLEPVVGATRSCSGKISPVGNRVRSWQRRRHGSSLSFVCSVCSVLSGSVWCSRFPVFRFSFSRFLVFRCSGQVFRCSGFLVFFVSFALSFLLPRPDAPTQSCSPLVTHCSCQRLDGGQVQTSQVWKEPVRRGAASVQERSHSALQRTKR</sequence>
<keyword evidence="2" id="KW-0472">Membrane</keyword>
<dbReference type="VEuPathDB" id="FungiDB:CLUG_05689"/>
<proteinExistence type="predicted"/>
<dbReference type="KEGG" id="clu:CLUG_05689"/>
<keyword evidence="2" id="KW-1133">Transmembrane helix</keyword>
<name>C4YBW1_CLAL4</name>
<accession>C4YBW1</accession>
<organism evidence="3 4">
    <name type="scientific">Clavispora lusitaniae (strain ATCC 42720)</name>
    <name type="common">Yeast</name>
    <name type="synonym">Candida lusitaniae</name>
    <dbReference type="NCBI Taxonomy" id="306902"/>
    <lineage>
        <taxon>Eukaryota</taxon>
        <taxon>Fungi</taxon>
        <taxon>Dikarya</taxon>
        <taxon>Ascomycota</taxon>
        <taxon>Saccharomycotina</taxon>
        <taxon>Pichiomycetes</taxon>
        <taxon>Metschnikowiaceae</taxon>
        <taxon>Clavispora</taxon>
    </lineage>
</organism>
<dbReference type="AlphaFoldDB" id="C4YBW1"/>
<dbReference type="HOGENOM" id="CLU_1360282_0_0_1"/>
<evidence type="ECO:0008006" key="5">
    <source>
        <dbReference type="Google" id="ProtNLM"/>
    </source>
</evidence>
<feature type="transmembrane region" description="Helical" evidence="2">
    <location>
        <begin position="86"/>
        <end position="104"/>
    </location>
</feature>
<keyword evidence="2" id="KW-0812">Transmembrane</keyword>
<feature type="transmembrane region" description="Helical" evidence="2">
    <location>
        <begin position="125"/>
        <end position="144"/>
    </location>
</feature>
<reference evidence="3 4" key="1">
    <citation type="journal article" date="2009" name="Nature">
        <title>Evolution of pathogenicity and sexual reproduction in eight Candida genomes.</title>
        <authorList>
            <person name="Butler G."/>
            <person name="Rasmussen M.D."/>
            <person name="Lin M.F."/>
            <person name="Santos M.A."/>
            <person name="Sakthikumar S."/>
            <person name="Munro C.A."/>
            <person name="Rheinbay E."/>
            <person name="Grabherr M."/>
            <person name="Forche A."/>
            <person name="Reedy J.L."/>
            <person name="Agrafioti I."/>
            <person name="Arnaud M.B."/>
            <person name="Bates S."/>
            <person name="Brown A.J."/>
            <person name="Brunke S."/>
            <person name="Costanzo M.C."/>
            <person name="Fitzpatrick D.A."/>
            <person name="de Groot P.W."/>
            <person name="Harris D."/>
            <person name="Hoyer L.L."/>
            <person name="Hube B."/>
            <person name="Klis F.M."/>
            <person name="Kodira C."/>
            <person name="Lennard N."/>
            <person name="Logue M.E."/>
            <person name="Martin R."/>
            <person name="Neiman A.M."/>
            <person name="Nikolaou E."/>
            <person name="Quail M.A."/>
            <person name="Quinn J."/>
            <person name="Santos M.C."/>
            <person name="Schmitzberger F.F."/>
            <person name="Sherlock G."/>
            <person name="Shah P."/>
            <person name="Silverstein K.A."/>
            <person name="Skrzypek M.S."/>
            <person name="Soll D."/>
            <person name="Staggs R."/>
            <person name="Stansfield I."/>
            <person name="Stumpf M.P."/>
            <person name="Sudbery P.E."/>
            <person name="Srikantha T."/>
            <person name="Zeng Q."/>
            <person name="Berman J."/>
            <person name="Berriman M."/>
            <person name="Heitman J."/>
            <person name="Gow N.A."/>
            <person name="Lorenz M.C."/>
            <person name="Birren B.W."/>
            <person name="Kellis M."/>
            <person name="Cuomo C.A."/>
        </authorList>
    </citation>
    <scope>NUCLEOTIDE SEQUENCE [LARGE SCALE GENOMIC DNA]</scope>
    <source>
        <strain evidence="3 4">ATCC 42720</strain>
    </source>
</reference>
<protein>
    <recommendedName>
        <fullName evidence="5">Transmembrane protein</fullName>
    </recommendedName>
</protein>
<evidence type="ECO:0000256" key="1">
    <source>
        <dbReference type="SAM" id="MobiDB-lite"/>
    </source>
</evidence>
<dbReference type="EMBL" id="CH408083">
    <property type="protein sequence ID" value="EEQ41561.1"/>
    <property type="molecule type" value="Genomic_DNA"/>
</dbReference>
<evidence type="ECO:0000313" key="3">
    <source>
        <dbReference type="EMBL" id="EEQ41561.1"/>
    </source>
</evidence>
<dbReference type="InParanoid" id="C4YBW1"/>
<evidence type="ECO:0000313" key="4">
    <source>
        <dbReference type="Proteomes" id="UP000007703"/>
    </source>
</evidence>
<gene>
    <name evidence="3" type="ORF">CLUG_05689</name>
</gene>
<dbReference type="Proteomes" id="UP000007703">
    <property type="component" value="Unassembled WGS sequence"/>
</dbReference>